<dbReference type="EMBL" id="UGWZ01000001">
    <property type="protein sequence ID" value="SUG17478.1"/>
    <property type="molecule type" value="Genomic_DNA"/>
</dbReference>
<keyword evidence="2" id="KW-0411">Iron-sulfur</keyword>
<dbReference type="GO" id="GO:0051539">
    <property type="term" value="F:4 iron, 4 sulfur cluster binding"/>
    <property type="evidence" value="ECO:0007669"/>
    <property type="project" value="UniProtKB-KW"/>
</dbReference>
<accession>A0A379SDJ2</accession>
<dbReference type="InterPro" id="IPR034428">
    <property type="entry name" value="ThiH/NoCL/HydG-like"/>
</dbReference>
<sequence length="79" mass="9135">MDEKQLVQTICAFRLLAPEIELSLSTRESPWFRDNVIPLAINNVSASRKRSPVGMLTIIRNWSNLRRMTIADLRLLPTR</sequence>
<reference evidence="4 5" key="1">
    <citation type="submission" date="2018-06" db="EMBL/GenBank/DDBJ databases">
        <authorList>
            <consortium name="Pathogen Informatics"/>
            <person name="Doyle S."/>
        </authorList>
    </citation>
    <scope>NUCLEOTIDE SEQUENCE [LARGE SCALE GENOMIC DNA]</scope>
    <source>
        <strain evidence="4 5">NCTC7295</strain>
    </source>
</reference>
<gene>
    <name evidence="4" type="primary">thiH_2</name>
    <name evidence="4" type="ORF">NCTC7295_05240</name>
</gene>
<dbReference type="Pfam" id="PF06968">
    <property type="entry name" value="BATS"/>
    <property type="match status" value="1"/>
</dbReference>
<feature type="domain" description="Biotin and thiamin synthesis-associated" evidence="3">
    <location>
        <begin position="2"/>
        <end position="55"/>
    </location>
</feature>
<dbReference type="PANTHER" id="PTHR43583:SF1">
    <property type="entry name" value="2-IMINOACETATE SYNTHASE"/>
    <property type="match status" value="1"/>
</dbReference>
<dbReference type="Proteomes" id="UP000254124">
    <property type="component" value="Unassembled WGS sequence"/>
</dbReference>
<dbReference type="PANTHER" id="PTHR43583">
    <property type="entry name" value="2-IMINOACETATE SYNTHASE"/>
    <property type="match status" value="1"/>
</dbReference>
<keyword evidence="4" id="KW-0456">Lyase</keyword>
<evidence type="ECO:0000259" key="3">
    <source>
        <dbReference type="Pfam" id="PF06968"/>
    </source>
</evidence>
<comment type="cofactor">
    <cofactor evidence="1">
        <name>[4Fe-4S] cluster</name>
        <dbReference type="ChEBI" id="CHEBI:49883"/>
    </cofactor>
</comment>
<evidence type="ECO:0000313" key="5">
    <source>
        <dbReference type="Proteomes" id="UP000254124"/>
    </source>
</evidence>
<dbReference type="InterPro" id="IPR010722">
    <property type="entry name" value="BATS_dom"/>
</dbReference>
<keyword evidence="2" id="KW-0408">Iron</keyword>
<dbReference type="EC" id="4.1.99.19" evidence="4"/>
<evidence type="ECO:0000256" key="1">
    <source>
        <dbReference type="ARBA" id="ARBA00001966"/>
    </source>
</evidence>
<organism evidence="4 5">
    <name type="scientific">Salmonella enterica subsp. arizonae</name>
    <dbReference type="NCBI Taxonomy" id="59203"/>
    <lineage>
        <taxon>Bacteria</taxon>
        <taxon>Pseudomonadati</taxon>
        <taxon>Pseudomonadota</taxon>
        <taxon>Gammaproteobacteria</taxon>
        <taxon>Enterobacterales</taxon>
        <taxon>Enterobacteriaceae</taxon>
        <taxon>Salmonella</taxon>
    </lineage>
</organism>
<evidence type="ECO:0000313" key="4">
    <source>
        <dbReference type="EMBL" id="SUG17478.1"/>
    </source>
</evidence>
<evidence type="ECO:0000256" key="2">
    <source>
        <dbReference type="ARBA" id="ARBA00022485"/>
    </source>
</evidence>
<name>A0A379SDJ2_SALER</name>
<proteinExistence type="predicted"/>
<dbReference type="GO" id="GO:0036355">
    <property type="term" value="F:2-iminoacetate synthase activity"/>
    <property type="evidence" value="ECO:0007669"/>
    <property type="project" value="UniProtKB-EC"/>
</dbReference>
<dbReference type="AlphaFoldDB" id="A0A379SDJ2"/>
<dbReference type="Gene3D" id="3.20.20.70">
    <property type="entry name" value="Aldolase class I"/>
    <property type="match status" value="1"/>
</dbReference>
<keyword evidence="2" id="KW-0479">Metal-binding</keyword>
<keyword evidence="2" id="KW-0004">4Fe-4S</keyword>
<protein>
    <submittedName>
        <fullName evidence="4">Thiamine biosynthesis protein ThiH</fullName>
        <ecNumber evidence="4">4.1.99.19</ecNumber>
    </submittedName>
</protein>
<dbReference type="InterPro" id="IPR013785">
    <property type="entry name" value="Aldolase_TIM"/>
</dbReference>